<keyword evidence="2" id="KW-0812">Transmembrane</keyword>
<protein>
    <submittedName>
        <fullName evidence="3">Uncharacterized protein</fullName>
    </submittedName>
</protein>
<evidence type="ECO:0000313" key="4">
    <source>
        <dbReference type="Proteomes" id="UP000449547"/>
    </source>
</evidence>
<feature type="transmembrane region" description="Helical" evidence="2">
    <location>
        <begin position="322"/>
        <end position="340"/>
    </location>
</feature>
<keyword evidence="2" id="KW-0472">Membrane</keyword>
<feature type="transmembrane region" description="Helical" evidence="2">
    <location>
        <begin position="437"/>
        <end position="453"/>
    </location>
</feature>
<keyword evidence="2" id="KW-1133">Transmembrane helix</keyword>
<name>A0A642URA2_DIURU</name>
<dbReference type="EMBL" id="SWFT01000064">
    <property type="protein sequence ID" value="KAA8904035.1"/>
    <property type="molecule type" value="Genomic_DNA"/>
</dbReference>
<dbReference type="AlphaFoldDB" id="A0A642URA2"/>
<dbReference type="GeneID" id="54780638"/>
<feature type="transmembrane region" description="Helical" evidence="2">
    <location>
        <begin position="281"/>
        <end position="302"/>
    </location>
</feature>
<dbReference type="RefSeq" id="XP_034013120.1">
    <property type="nucleotide sequence ID" value="XM_034154588.1"/>
</dbReference>
<keyword evidence="4" id="KW-1185">Reference proteome</keyword>
<reference evidence="3 4" key="1">
    <citation type="submission" date="2019-07" db="EMBL/GenBank/DDBJ databases">
        <title>Genome assembly of two rare yeast pathogens: Diutina rugosa and Trichomonascus ciferrii.</title>
        <authorList>
            <person name="Mixao V."/>
            <person name="Saus E."/>
            <person name="Hansen A."/>
            <person name="Lass-Flor C."/>
            <person name="Gabaldon T."/>
        </authorList>
    </citation>
    <scope>NUCLEOTIDE SEQUENCE [LARGE SCALE GENOMIC DNA]</scope>
    <source>
        <strain evidence="3 4">CBS 613</strain>
    </source>
</reference>
<organism evidence="3 4">
    <name type="scientific">Diutina rugosa</name>
    <name type="common">Yeast</name>
    <name type="synonym">Candida rugosa</name>
    <dbReference type="NCBI Taxonomy" id="5481"/>
    <lineage>
        <taxon>Eukaryota</taxon>
        <taxon>Fungi</taxon>
        <taxon>Dikarya</taxon>
        <taxon>Ascomycota</taxon>
        <taxon>Saccharomycotina</taxon>
        <taxon>Pichiomycetes</taxon>
        <taxon>Debaryomycetaceae</taxon>
        <taxon>Diutina</taxon>
    </lineage>
</organism>
<comment type="caution">
    <text evidence="3">The sequence shown here is derived from an EMBL/GenBank/DDBJ whole genome shotgun (WGS) entry which is preliminary data.</text>
</comment>
<feature type="transmembrane region" description="Helical" evidence="2">
    <location>
        <begin position="154"/>
        <end position="176"/>
    </location>
</feature>
<dbReference type="Proteomes" id="UP000449547">
    <property type="component" value="Unassembled WGS sequence"/>
</dbReference>
<evidence type="ECO:0000256" key="1">
    <source>
        <dbReference type="SAM" id="MobiDB-lite"/>
    </source>
</evidence>
<dbReference type="PANTHER" id="PTHR36840:SF1">
    <property type="entry name" value="BLL5714 PROTEIN"/>
    <property type="match status" value="1"/>
</dbReference>
<dbReference type="VEuPathDB" id="FungiDB:DIURU_001987"/>
<evidence type="ECO:0000313" key="3">
    <source>
        <dbReference type="EMBL" id="KAA8904035.1"/>
    </source>
</evidence>
<evidence type="ECO:0000256" key="2">
    <source>
        <dbReference type="SAM" id="Phobius"/>
    </source>
</evidence>
<sequence>MPINWDYEPEVIDSQRDDDSLVQKHGKISFRYISRPPQNFWFIRPHALNYFKDGVLHRTKGERSSSTLELFVDLLYVGLITNLAGEAAKESTGLSLLKYFLYFMPIWQVWCDIKDGVNYYYNEDFTQKLYVFFIIVLLMFYANSHSKAPESLQGAALTIVPYMIARVSLATLYLFYSCWIPQHRLQMRFYALSIYVTSCLWIIVIFVGNRAKVGVSIAIFALENASFIYAYSPMIKRTFKLTMSTALNLEHEIERFSAFVTVAIGEYPYKAVATAPIGAGFNIRLARGVFMLLIAYILFWIYNYGSTIQRRVHPLRRSATTACLFIYSHLPLIAAIVLSADASGDLIKVENGSTKRGATGLTHDEHQSAGSEALVLLKRSVVQAASAGEEESHNMFGLSFYFAGGIGVSLLSMWVLGMLFKDEDEKCTFVLPRWARIGWRLPVGVGIAMLPFAEMDVTLLMGMTSVMLGFVFIWESVFQTPTATWFKFNLVEPAAIAREEEEENRAHRHRQSPRASQEYEDTIEERKPSVSP</sequence>
<feature type="region of interest" description="Disordered" evidence="1">
    <location>
        <begin position="501"/>
        <end position="532"/>
    </location>
</feature>
<dbReference type="OrthoDB" id="191995at2759"/>
<dbReference type="PANTHER" id="PTHR36840">
    <property type="entry name" value="BLL5714 PROTEIN"/>
    <property type="match status" value="1"/>
</dbReference>
<feature type="transmembrane region" description="Helical" evidence="2">
    <location>
        <begin position="213"/>
        <end position="232"/>
    </location>
</feature>
<gene>
    <name evidence="3" type="ORF">DIURU_001987</name>
</gene>
<proteinExistence type="predicted"/>
<dbReference type="InterPro" id="IPR010640">
    <property type="entry name" value="Low_temperature_requirement_A"/>
</dbReference>
<feature type="transmembrane region" description="Helical" evidence="2">
    <location>
        <begin position="398"/>
        <end position="416"/>
    </location>
</feature>
<dbReference type="OMA" id="QRLVILW"/>
<feature type="transmembrane region" description="Helical" evidence="2">
    <location>
        <begin position="125"/>
        <end position="142"/>
    </location>
</feature>
<accession>A0A642URA2</accession>
<dbReference type="Pfam" id="PF06772">
    <property type="entry name" value="LtrA"/>
    <property type="match status" value="1"/>
</dbReference>
<feature type="transmembrane region" description="Helical" evidence="2">
    <location>
        <begin position="253"/>
        <end position="269"/>
    </location>
</feature>
<feature type="transmembrane region" description="Helical" evidence="2">
    <location>
        <begin position="188"/>
        <end position="207"/>
    </location>
</feature>